<accession>A0A5S3PRH6</accession>
<evidence type="ECO:0000313" key="1">
    <source>
        <dbReference type="EMBL" id="TMM57340.1"/>
    </source>
</evidence>
<dbReference type="EMBL" id="VATY01000002">
    <property type="protein sequence ID" value="TMM57340.1"/>
    <property type="molecule type" value="Genomic_DNA"/>
</dbReference>
<dbReference type="Proteomes" id="UP000310314">
    <property type="component" value="Unassembled WGS sequence"/>
</dbReference>
<organism evidence="1 2">
    <name type="scientific">Maribacter algarum</name>
    <name type="common">ex Zhang et al. 2020</name>
    <dbReference type="NCBI Taxonomy" id="2578118"/>
    <lineage>
        <taxon>Bacteria</taxon>
        <taxon>Pseudomonadati</taxon>
        <taxon>Bacteroidota</taxon>
        <taxon>Flavobacteriia</taxon>
        <taxon>Flavobacteriales</taxon>
        <taxon>Flavobacteriaceae</taxon>
        <taxon>Maribacter</taxon>
    </lineage>
</organism>
<dbReference type="RefSeq" id="WP_138658323.1">
    <property type="nucleotide sequence ID" value="NZ_VATY01000002.1"/>
</dbReference>
<dbReference type="AlphaFoldDB" id="A0A5S3PRH6"/>
<keyword evidence="2" id="KW-1185">Reference proteome</keyword>
<proteinExistence type="predicted"/>
<evidence type="ECO:0000313" key="2">
    <source>
        <dbReference type="Proteomes" id="UP000310314"/>
    </source>
</evidence>
<name>A0A5S3PRH6_9FLAO</name>
<reference evidence="1 2" key="1">
    <citation type="submission" date="2019-05" db="EMBL/GenBank/DDBJ databases">
        <authorList>
            <person name="Zhang J.-Y."/>
            <person name="Feg X."/>
            <person name="Du Z.-J."/>
        </authorList>
    </citation>
    <scope>NUCLEOTIDE SEQUENCE [LARGE SCALE GENOMIC DNA]</scope>
    <source>
        <strain evidence="1 2">RZ26</strain>
    </source>
</reference>
<sequence>MKYEIFINGGFANIPKQYNGEISLESSEKKELFQTLKVKPEASGEIHDGFIYHVKIIEEGQEIRSVYDEHNLPSVIRTFIDTVLSKGN</sequence>
<gene>
    <name evidence="1" type="ORF">FEE95_12715</name>
</gene>
<protein>
    <submittedName>
        <fullName evidence="1">Uncharacterized protein</fullName>
    </submittedName>
</protein>
<dbReference type="OrthoDB" id="1448726at2"/>
<comment type="caution">
    <text evidence="1">The sequence shown here is derived from an EMBL/GenBank/DDBJ whole genome shotgun (WGS) entry which is preliminary data.</text>
</comment>